<dbReference type="InterPro" id="IPR045121">
    <property type="entry name" value="CoAse"/>
</dbReference>
<dbReference type="InterPro" id="IPR015797">
    <property type="entry name" value="NUDIX_hydrolase-like_dom_sf"/>
</dbReference>
<protein>
    <recommendedName>
        <fullName evidence="2">Nudix hydrolase domain-containing protein</fullName>
    </recommendedName>
</protein>
<dbReference type="GO" id="GO:0015938">
    <property type="term" value="P:coenzyme A catabolic process"/>
    <property type="evidence" value="ECO:0007669"/>
    <property type="project" value="TreeGrafter"/>
</dbReference>
<reference evidence="3 4" key="1">
    <citation type="submission" date="2019-02" db="EMBL/GenBank/DDBJ databases">
        <title>Genome sequencing of the rare red list fungi Hericium alpestre (H. flagellum).</title>
        <authorList>
            <person name="Buettner E."/>
            <person name="Kellner H."/>
        </authorList>
    </citation>
    <scope>NUCLEOTIDE SEQUENCE [LARGE SCALE GENOMIC DNA]</scope>
    <source>
        <strain evidence="3 4">DSM 108284</strain>
    </source>
</reference>
<accession>A0A4Y9ZRX7</accession>
<evidence type="ECO:0000313" key="3">
    <source>
        <dbReference type="EMBL" id="TFY77616.1"/>
    </source>
</evidence>
<name>A0A4Y9ZRX7_9AGAM</name>
<evidence type="ECO:0000259" key="2">
    <source>
        <dbReference type="PROSITE" id="PS51462"/>
    </source>
</evidence>
<feature type="non-terminal residue" evidence="3">
    <location>
        <position position="160"/>
    </location>
</feature>
<dbReference type="Gene3D" id="3.90.79.10">
    <property type="entry name" value="Nucleoside Triphosphate Pyrophosphohydrolase"/>
    <property type="match status" value="1"/>
</dbReference>
<dbReference type="EMBL" id="SFCI01000865">
    <property type="protein sequence ID" value="TFY77616.1"/>
    <property type="molecule type" value="Genomic_DNA"/>
</dbReference>
<evidence type="ECO:0000313" key="4">
    <source>
        <dbReference type="Proteomes" id="UP000298061"/>
    </source>
</evidence>
<dbReference type="InterPro" id="IPR000086">
    <property type="entry name" value="NUDIX_hydrolase_dom"/>
</dbReference>
<comment type="caution">
    <text evidence="3">The sequence shown here is derived from an EMBL/GenBank/DDBJ whole genome shotgun (WGS) entry which is preliminary data.</text>
</comment>
<keyword evidence="1" id="KW-1133">Transmembrane helix</keyword>
<dbReference type="AlphaFoldDB" id="A0A4Y9ZRX7"/>
<proteinExistence type="predicted"/>
<dbReference type="GO" id="GO:0010945">
    <property type="term" value="F:coenzyme A diphosphatase activity"/>
    <property type="evidence" value="ECO:0007669"/>
    <property type="project" value="InterPro"/>
</dbReference>
<dbReference type="CDD" id="cd03426">
    <property type="entry name" value="NUDIX_CoAse_Nudt7"/>
    <property type="match status" value="1"/>
</dbReference>
<feature type="transmembrane region" description="Helical" evidence="1">
    <location>
        <begin position="124"/>
        <end position="147"/>
    </location>
</feature>
<keyword evidence="1" id="KW-0812">Transmembrane</keyword>
<feature type="domain" description="Nudix hydrolase" evidence="2">
    <location>
        <begin position="58"/>
        <end position="160"/>
    </location>
</feature>
<dbReference type="PROSITE" id="PS51462">
    <property type="entry name" value="NUDIX"/>
    <property type="match status" value="1"/>
</dbReference>
<organism evidence="3 4">
    <name type="scientific">Hericium alpestre</name>
    <dbReference type="NCBI Taxonomy" id="135208"/>
    <lineage>
        <taxon>Eukaryota</taxon>
        <taxon>Fungi</taxon>
        <taxon>Dikarya</taxon>
        <taxon>Basidiomycota</taxon>
        <taxon>Agaricomycotina</taxon>
        <taxon>Agaricomycetes</taxon>
        <taxon>Russulales</taxon>
        <taxon>Hericiaceae</taxon>
        <taxon>Hericium</taxon>
    </lineage>
</organism>
<keyword evidence="4" id="KW-1185">Reference proteome</keyword>
<dbReference type="PANTHER" id="PTHR12992:SF45">
    <property type="entry name" value="NUDIX HYDROLASE DOMAIN-CONTAINING PROTEIN"/>
    <property type="match status" value="1"/>
</dbReference>
<evidence type="ECO:0000256" key="1">
    <source>
        <dbReference type="SAM" id="Phobius"/>
    </source>
</evidence>
<keyword evidence="1" id="KW-0472">Membrane</keyword>
<gene>
    <name evidence="3" type="ORF">EWM64_g6393</name>
</gene>
<sequence length="160" mass="17698">MPRPRPRTSELYRFHRPKLRLDNTDTPHPLKPSSQQCLRRLAAYCPPRAISALPYPRAHRAAVLVALFVGRQGDLRAETLRSYAGDTALPGGRVDPSDVTLEDAARREAFEEIGLPIDKNKVPLLCVLEPFIAGAATLVTPVVVLILDPTLRVNPPSRTH</sequence>
<dbReference type="Pfam" id="PF00293">
    <property type="entry name" value="NUDIX"/>
    <property type="match status" value="1"/>
</dbReference>
<dbReference type="SUPFAM" id="SSF55811">
    <property type="entry name" value="Nudix"/>
    <property type="match status" value="1"/>
</dbReference>
<dbReference type="PANTHER" id="PTHR12992">
    <property type="entry name" value="NUDIX HYDROLASE"/>
    <property type="match status" value="1"/>
</dbReference>
<dbReference type="Proteomes" id="UP000298061">
    <property type="component" value="Unassembled WGS sequence"/>
</dbReference>
<dbReference type="OrthoDB" id="10260614at2759"/>
<dbReference type="STRING" id="135208.A0A4Y9ZRX7"/>